<dbReference type="Gramene" id="GBG89517">
    <property type="protein sequence ID" value="GBG89517"/>
    <property type="gene ID" value="CBR_g49308"/>
</dbReference>
<feature type="region of interest" description="Disordered" evidence="2">
    <location>
        <begin position="381"/>
        <end position="476"/>
    </location>
</feature>
<protein>
    <submittedName>
        <fullName evidence="3">Uncharacterized protein</fullName>
    </submittedName>
</protein>
<sequence>MERTQNCLEVDIGNLQHQLKSQKNNSECLREEIARLKKEYVMKCIEAAATECVDRHLHMQQNEIIRVLKEEKENTMRLCKAKNEELHSVRKHNERIPVEQELSAARGQIRQMGLEIQRFKQESAKLQLEVQRSKEENAELQSGMRRFKRENVELQLGIQSFKQENEELHLRLDYLQEQMKAGKLVERALESRSSERVEDADGVGAPSSKEVADPLGKILLQRLREVEEEKERKEEALQTLNEELNYERARQTEVMREKRELSNQLMRVGEKLRAKNLQWEELQMENDKLCKLLQRKYLSPLRDRGPKQMCPTFTTAQIPVAAAKLDAGLGNMTWPHKNPNLFSALISAHRQNMAKEQNGARVLHTRSCRHPEVQAMIPPLPAGSVDIKKPCQSGSVDGCHGSPPEQHNTLDLARAGQDHNAPNSTGVSHSCVVNDKNKSNRKGNEEDGGEPAIAEESRDGKCNGGGESTWTGAEKGTGTRDIAQGGCAPNVSVAGNQDIGTSTAVVEDVPQDRAEEAVTGDRMWYELQTKGNQAKCVSNVSLTGLQNLGTAAAAGEDSLQDRAEEAVTVCQVQQYYETKAKGTVVADGGRPRSASNVSSACHQDFCTMEDGWQDRAEETVAEMQYETEAIITGGSAACQDVTECHDVHASHAVVERVLANEAERAPGNQGECASKSKLFGQQDWKRGPTEEQTVGHDVRGTLTGNQARHELGVGPARHQVLGASTAQAEGMPTTYMEADLGMLLRETERLEEDIEGHGKWDEHGSRKGEAQRQENEEEGPKEKVEDEKNEEESVAEWFTHETVNKQNRSSDPDGIRKEESHSMQDTKDRYLRKGREGEEAKEDGKSQLSCRGGDEQDNGQHKDGEVNGPQDGERRELEKKLDIQRTENEDDAKIQQNKENDPTSYGERQDVEDTKRDRHLRKRKKEPAEEEEEEWQLHPRRKVVEEYSGQPNNKANDRENERRERETSTGTPKGDDEDDNMKRQKKEYNHPSCLDIKRTQHNEEHGETVAHSQLDEAQWLNDHEESSKRHEADCDEDHQRAMGCCGNEFQVADGIDDKKHESRFDSVRSLQPTDSRTSNCRTGGHERREDATDANESRTTIHANGHQRAEHHGFPGPEYEECSSGQEISKIVTIACIATTDVDEKGNSSFMDFKLEEGRACWRDAGHADKMETPESEPSPAVDAFFLSVGGSQKATNACQMRTSTDDQEGCCDQALTEGGEMVDGSQRHVNRTPSNPPDPHTRYDSSRGRELRNNNNFVQGRTAGTVQLKHGTADSEAEYSVDVCAVSTWRNHFESDGVLHARTSADDQVECSRFQCSADGGLVQEKTAAGVQSQHKTKDSKVMEESKAECLDEAQECSVDVCEVGGWPNHRESEGTLHDRTSGDAGGECSRHQCITEGTEIVCESLRDAATAADNDAGAAEENRAAGVQSQNKVEDNSAIKERKAECPHGAHKDGRRHQGSKARSATPDLHTAQGNTVAGRRAFIAGELRDELDKAATPEPGAQRAQQHHPVERRIDFGTKPSSYRVAEETVHCDMHRTQSDSPLEGRTDNGRRQVRKAAEVSRRKSAIVLVCERNPGKGFFRPGGSVRKRRRSASVAMDDQHTTAAESAFRTSNKYGQMEHANLDESIASGEVSNKKTCKKESLRTRSEKPCESGQPALADERCLPSEKEGGAGQPRLSRRKTLSAFQNVNSSFDEDVHERQSHRRKSVSIVNGGKRHKQGLPRPPSDPRLLLPSAVLSGKSITSLPSLPCRPTRSGISERKGATSYSQGKSQRTSLTTLFRNAFIIPKVKTVTS</sequence>
<feature type="region of interest" description="Disordered" evidence="2">
    <location>
        <begin position="1746"/>
        <end position="1773"/>
    </location>
</feature>
<accession>A0A388M4L0</accession>
<comment type="caution">
    <text evidence="3">The sequence shown here is derived from an EMBL/GenBank/DDBJ whole genome shotgun (WGS) entry which is preliminary data.</text>
</comment>
<feature type="compositionally biased region" description="Basic and acidic residues" evidence="2">
    <location>
        <begin position="1662"/>
        <end position="1673"/>
    </location>
</feature>
<feature type="region of interest" description="Disordered" evidence="2">
    <location>
        <begin position="1695"/>
        <end position="1731"/>
    </location>
</feature>
<feature type="compositionally biased region" description="Polar residues" evidence="2">
    <location>
        <begin position="1068"/>
        <end position="1081"/>
    </location>
</feature>
<evidence type="ECO:0000256" key="1">
    <source>
        <dbReference type="SAM" id="Coils"/>
    </source>
</evidence>
<feature type="compositionally biased region" description="Basic and acidic residues" evidence="2">
    <location>
        <begin position="1528"/>
        <end position="1562"/>
    </location>
</feature>
<feature type="compositionally biased region" description="Polar residues" evidence="2">
    <location>
        <begin position="1254"/>
        <end position="1263"/>
    </location>
</feature>
<feature type="compositionally biased region" description="Basic and acidic residues" evidence="2">
    <location>
        <begin position="980"/>
        <end position="1008"/>
    </location>
</feature>
<organism evidence="3 4">
    <name type="scientific">Chara braunii</name>
    <name type="common">Braun's stonewort</name>
    <dbReference type="NCBI Taxonomy" id="69332"/>
    <lineage>
        <taxon>Eukaryota</taxon>
        <taxon>Viridiplantae</taxon>
        <taxon>Streptophyta</taxon>
        <taxon>Charophyceae</taxon>
        <taxon>Charales</taxon>
        <taxon>Characeae</taxon>
        <taxon>Chara</taxon>
    </lineage>
</organism>
<feature type="coiled-coil region" evidence="1">
    <location>
        <begin position="65"/>
        <end position="178"/>
    </location>
</feature>
<feature type="compositionally biased region" description="Basic and acidic residues" evidence="2">
    <location>
        <begin position="1021"/>
        <end position="1038"/>
    </location>
</feature>
<feature type="region of interest" description="Disordered" evidence="2">
    <location>
        <begin position="1634"/>
        <end position="1683"/>
    </location>
</feature>
<feature type="compositionally biased region" description="Basic and acidic residues" evidence="2">
    <location>
        <begin position="1434"/>
        <end position="1454"/>
    </location>
</feature>
<evidence type="ECO:0000313" key="4">
    <source>
        <dbReference type="Proteomes" id="UP000265515"/>
    </source>
</evidence>
<proteinExistence type="predicted"/>
<feature type="compositionally biased region" description="Basic and acidic residues" evidence="2">
    <location>
        <begin position="1642"/>
        <end position="1654"/>
    </location>
</feature>
<feature type="compositionally biased region" description="Basic and acidic residues" evidence="2">
    <location>
        <begin position="435"/>
        <end position="445"/>
    </location>
</feature>
<feature type="region of interest" description="Disordered" evidence="2">
    <location>
        <begin position="1056"/>
        <end position="1122"/>
    </location>
</feature>
<gene>
    <name evidence="3" type="ORF">CBR_g49308</name>
</gene>
<feature type="region of interest" description="Disordered" evidence="2">
    <location>
        <begin position="1499"/>
        <end position="1562"/>
    </location>
</feature>
<feature type="compositionally biased region" description="Basic and acidic residues" evidence="2">
    <location>
        <begin position="798"/>
        <end position="845"/>
    </location>
</feature>
<dbReference type="Proteomes" id="UP000265515">
    <property type="component" value="Unassembled WGS sequence"/>
</dbReference>
<dbReference type="EMBL" id="BFEA01000742">
    <property type="protein sequence ID" value="GBG89517.1"/>
    <property type="molecule type" value="Genomic_DNA"/>
</dbReference>
<feature type="region of interest" description="Disordered" evidence="2">
    <location>
        <begin position="753"/>
        <end position="1038"/>
    </location>
</feature>
<feature type="compositionally biased region" description="Basic and acidic residues" evidence="2">
    <location>
        <begin position="755"/>
        <end position="786"/>
    </location>
</feature>
<feature type="compositionally biased region" description="Basic and acidic residues" evidence="2">
    <location>
        <begin position="1056"/>
        <end position="1066"/>
    </location>
</feature>
<feature type="coiled-coil region" evidence="1">
    <location>
        <begin position="12"/>
        <end position="39"/>
    </location>
</feature>
<feature type="region of interest" description="Disordered" evidence="2">
    <location>
        <begin position="1415"/>
        <end position="1479"/>
    </location>
</feature>
<keyword evidence="1" id="KW-0175">Coiled coil</keyword>
<feature type="compositionally biased region" description="Basic and acidic residues" evidence="2">
    <location>
        <begin position="955"/>
        <end position="967"/>
    </location>
</feature>
<reference evidence="3 4" key="1">
    <citation type="journal article" date="2018" name="Cell">
        <title>The Chara Genome: Secondary Complexity and Implications for Plant Terrestrialization.</title>
        <authorList>
            <person name="Nishiyama T."/>
            <person name="Sakayama H."/>
            <person name="Vries J.D."/>
            <person name="Buschmann H."/>
            <person name="Saint-Marcoux D."/>
            <person name="Ullrich K.K."/>
            <person name="Haas F.B."/>
            <person name="Vanderstraeten L."/>
            <person name="Becker D."/>
            <person name="Lang D."/>
            <person name="Vosolsobe S."/>
            <person name="Rombauts S."/>
            <person name="Wilhelmsson P.K.I."/>
            <person name="Janitza P."/>
            <person name="Kern R."/>
            <person name="Heyl A."/>
            <person name="Rumpler F."/>
            <person name="Villalobos L.I.A.C."/>
            <person name="Clay J.M."/>
            <person name="Skokan R."/>
            <person name="Toyoda A."/>
            <person name="Suzuki Y."/>
            <person name="Kagoshima H."/>
            <person name="Schijlen E."/>
            <person name="Tajeshwar N."/>
            <person name="Catarino B."/>
            <person name="Hetherington A.J."/>
            <person name="Saltykova A."/>
            <person name="Bonnot C."/>
            <person name="Breuninger H."/>
            <person name="Symeonidi A."/>
            <person name="Radhakrishnan G.V."/>
            <person name="Van Nieuwerburgh F."/>
            <person name="Deforce D."/>
            <person name="Chang C."/>
            <person name="Karol K.G."/>
            <person name="Hedrich R."/>
            <person name="Ulvskov P."/>
            <person name="Glockner G."/>
            <person name="Delwiche C.F."/>
            <person name="Petrasek J."/>
            <person name="Van de Peer Y."/>
            <person name="Friml J."/>
            <person name="Beilby M."/>
            <person name="Dolan L."/>
            <person name="Kohara Y."/>
            <person name="Sugano S."/>
            <person name="Fujiyama A."/>
            <person name="Delaux P.-M."/>
            <person name="Quint M."/>
            <person name="TheiBen G."/>
            <person name="Hagemann M."/>
            <person name="Harholt J."/>
            <person name="Dunand C."/>
            <person name="Zachgo S."/>
            <person name="Langdale J."/>
            <person name="Maumus F."/>
            <person name="Straeten D.V.D."/>
            <person name="Gould S.B."/>
            <person name="Rensing S.A."/>
        </authorList>
    </citation>
    <scope>NUCLEOTIDE SEQUENCE [LARGE SCALE GENOMIC DNA]</scope>
    <source>
        <strain evidence="3 4">S276</strain>
    </source>
</reference>
<feature type="compositionally biased region" description="Basic and acidic residues" evidence="2">
    <location>
        <begin position="1240"/>
        <end position="1253"/>
    </location>
</feature>
<dbReference type="Gene3D" id="6.10.250.3110">
    <property type="match status" value="1"/>
</dbReference>
<evidence type="ECO:0000313" key="3">
    <source>
        <dbReference type="EMBL" id="GBG89517.1"/>
    </source>
</evidence>
<feature type="compositionally biased region" description="Basic and acidic residues" evidence="2">
    <location>
        <begin position="852"/>
        <end position="916"/>
    </location>
</feature>
<keyword evidence="4" id="KW-1185">Reference proteome</keyword>
<feature type="region of interest" description="Disordered" evidence="2">
    <location>
        <begin position="1220"/>
        <end position="1263"/>
    </location>
</feature>
<name>A0A388M4L0_CHABU</name>
<feature type="coiled-coil region" evidence="1">
    <location>
        <begin position="216"/>
        <end position="250"/>
    </location>
</feature>
<evidence type="ECO:0000256" key="2">
    <source>
        <dbReference type="SAM" id="MobiDB-lite"/>
    </source>
</evidence>